<dbReference type="GeneID" id="55640870"/>
<dbReference type="KEGG" id="mten:GWK48_02940"/>
<protein>
    <submittedName>
        <fullName evidence="1">Uncharacterized protein</fullName>
    </submittedName>
</protein>
<reference evidence="1 2" key="1">
    <citation type="submission" date="2020-02" db="EMBL/GenBank/DDBJ databases">
        <title>Comparative genome analysis reveals the metabolism and evolution of the thermophilic archaeal genus Metallosphaera.</title>
        <authorList>
            <person name="Jiang C."/>
        </authorList>
    </citation>
    <scope>NUCLEOTIDE SEQUENCE [LARGE SCALE GENOMIC DNA]</scope>
    <source>
        <strain evidence="1 2">Ric-A</strain>
    </source>
</reference>
<evidence type="ECO:0000313" key="1">
    <source>
        <dbReference type="EMBL" id="QKQ99486.1"/>
    </source>
</evidence>
<dbReference type="RefSeq" id="WP_174629444.1">
    <property type="nucleotide sequence ID" value="NZ_CP049074.1"/>
</dbReference>
<evidence type="ECO:0000313" key="2">
    <source>
        <dbReference type="Proteomes" id="UP000509301"/>
    </source>
</evidence>
<accession>A0A6N0NTN7</accession>
<organism evidence="1 2">
    <name type="scientific">Metallosphaera tengchongensis</name>
    <dbReference type="NCBI Taxonomy" id="1532350"/>
    <lineage>
        <taxon>Archaea</taxon>
        <taxon>Thermoproteota</taxon>
        <taxon>Thermoprotei</taxon>
        <taxon>Sulfolobales</taxon>
        <taxon>Sulfolobaceae</taxon>
        <taxon>Metallosphaera</taxon>
    </lineage>
</organism>
<keyword evidence="2" id="KW-1185">Reference proteome</keyword>
<gene>
    <name evidence="1" type="ORF">GWK48_02940</name>
</gene>
<dbReference type="EMBL" id="CP049074">
    <property type="protein sequence ID" value="QKQ99486.1"/>
    <property type="molecule type" value="Genomic_DNA"/>
</dbReference>
<proteinExistence type="predicted"/>
<dbReference type="AlphaFoldDB" id="A0A6N0NTN7"/>
<name>A0A6N0NTN7_9CREN</name>
<sequence length="46" mass="5369">MSARLPKSTREGYLHLPVLEDEDVPFLVYFVAVLPNYEVNFLRSQD</sequence>
<dbReference type="Proteomes" id="UP000509301">
    <property type="component" value="Chromosome"/>
</dbReference>